<evidence type="ECO:0000313" key="3">
    <source>
        <dbReference type="Proteomes" id="UP001437256"/>
    </source>
</evidence>
<comment type="caution">
    <text evidence="2">The sequence shown here is derived from an EMBL/GenBank/DDBJ whole genome shotgun (WGS) entry which is preliminary data.</text>
</comment>
<evidence type="ECO:0008006" key="4">
    <source>
        <dbReference type="Google" id="ProtNLM"/>
    </source>
</evidence>
<reference evidence="2 3" key="1">
    <citation type="submission" date="2024-05" db="EMBL/GenBank/DDBJ databases">
        <title>A draft genome resource for the thread blight pathogen Marasmius tenuissimus strain MS-2.</title>
        <authorList>
            <person name="Yulfo-Soto G.E."/>
            <person name="Baruah I.K."/>
            <person name="Amoako-Attah I."/>
            <person name="Bukari Y."/>
            <person name="Meinhardt L.W."/>
            <person name="Bailey B.A."/>
            <person name="Cohen S.P."/>
        </authorList>
    </citation>
    <scope>NUCLEOTIDE SEQUENCE [LARGE SCALE GENOMIC DNA]</scope>
    <source>
        <strain evidence="2 3">MS-2</strain>
    </source>
</reference>
<accession>A0ABR2ZPS9</accession>
<protein>
    <recommendedName>
        <fullName evidence="4">Apple domain-containing protein</fullName>
    </recommendedName>
</protein>
<proteinExistence type="predicted"/>
<dbReference type="EMBL" id="JBBXMP010000075">
    <property type="protein sequence ID" value="KAL0063681.1"/>
    <property type="molecule type" value="Genomic_DNA"/>
</dbReference>
<feature type="chain" id="PRO_5046617234" description="Apple domain-containing protein" evidence="1">
    <location>
        <begin position="20"/>
        <end position="254"/>
    </location>
</feature>
<name>A0ABR2ZPS9_9AGAR</name>
<sequence length="254" mass="27078">MFPVSHLLSLAALSVACAGALVYPAYQGAPDEVDSSSFVPTSNPTDGDAITSTIDSINQKSRVPTNAAPDQTAPGTSVVAVDGRILDSAQQEHSTVGRRLVTRASNRRTDNNWVQVFNGTGLDATARDASVVGTSYLTYTLVPDNGYNVEPCLAFCESVPDCAFVNLYYERNNDQSTLKCAAFGDVHTAEEKTFKGENGSYIQHSSGWALEGATQEAIAVEGYEQVFGPVDAANNAPHASGHRRLSRVWLTVLS</sequence>
<dbReference type="Proteomes" id="UP001437256">
    <property type="component" value="Unassembled WGS sequence"/>
</dbReference>
<evidence type="ECO:0000313" key="2">
    <source>
        <dbReference type="EMBL" id="KAL0063681.1"/>
    </source>
</evidence>
<evidence type="ECO:0000256" key="1">
    <source>
        <dbReference type="SAM" id="SignalP"/>
    </source>
</evidence>
<keyword evidence="3" id="KW-1185">Reference proteome</keyword>
<gene>
    <name evidence="2" type="ORF">AAF712_009373</name>
</gene>
<organism evidence="2 3">
    <name type="scientific">Marasmius tenuissimus</name>
    <dbReference type="NCBI Taxonomy" id="585030"/>
    <lineage>
        <taxon>Eukaryota</taxon>
        <taxon>Fungi</taxon>
        <taxon>Dikarya</taxon>
        <taxon>Basidiomycota</taxon>
        <taxon>Agaricomycotina</taxon>
        <taxon>Agaricomycetes</taxon>
        <taxon>Agaricomycetidae</taxon>
        <taxon>Agaricales</taxon>
        <taxon>Marasmiineae</taxon>
        <taxon>Marasmiaceae</taxon>
        <taxon>Marasmius</taxon>
    </lineage>
</organism>
<feature type="signal peptide" evidence="1">
    <location>
        <begin position="1"/>
        <end position="19"/>
    </location>
</feature>
<keyword evidence="1" id="KW-0732">Signal</keyword>